<dbReference type="InterPro" id="IPR007612">
    <property type="entry name" value="LOR"/>
</dbReference>
<feature type="non-terminal residue" evidence="2">
    <location>
        <position position="72"/>
    </location>
</feature>
<dbReference type="PANTHER" id="PTHR31087">
    <property type="match status" value="1"/>
</dbReference>
<comment type="caution">
    <text evidence="2">The sequence shown here is derived from an EMBL/GenBank/DDBJ whole genome shotgun (WGS) entry which is preliminary data.</text>
</comment>
<organism evidence="2 3">
    <name type="scientific">Taxus chinensis</name>
    <name type="common">Chinese yew</name>
    <name type="synonym">Taxus wallichiana var. chinensis</name>
    <dbReference type="NCBI Taxonomy" id="29808"/>
    <lineage>
        <taxon>Eukaryota</taxon>
        <taxon>Viridiplantae</taxon>
        <taxon>Streptophyta</taxon>
        <taxon>Embryophyta</taxon>
        <taxon>Tracheophyta</taxon>
        <taxon>Spermatophyta</taxon>
        <taxon>Pinopsida</taxon>
        <taxon>Pinidae</taxon>
        <taxon>Conifers II</taxon>
        <taxon>Cupressales</taxon>
        <taxon>Taxaceae</taxon>
        <taxon>Taxus</taxon>
    </lineage>
</organism>
<evidence type="ECO:0000313" key="2">
    <source>
        <dbReference type="EMBL" id="KAH9309844.1"/>
    </source>
</evidence>
<name>A0AA38KWE3_TAXCH</name>
<evidence type="ECO:0000313" key="3">
    <source>
        <dbReference type="Proteomes" id="UP000824469"/>
    </source>
</evidence>
<keyword evidence="3" id="KW-1185">Reference proteome</keyword>
<evidence type="ECO:0000256" key="1">
    <source>
        <dbReference type="ARBA" id="ARBA00005437"/>
    </source>
</evidence>
<dbReference type="EMBL" id="JAHRHJ020000007">
    <property type="protein sequence ID" value="KAH9309844.1"/>
    <property type="molecule type" value="Genomic_DNA"/>
</dbReference>
<dbReference type="SUPFAM" id="SSF54518">
    <property type="entry name" value="Tubby C-terminal domain-like"/>
    <property type="match status" value="1"/>
</dbReference>
<dbReference type="Pfam" id="PF04525">
    <property type="entry name" value="LOR"/>
    <property type="match status" value="1"/>
</dbReference>
<sequence>MISIHRRWEAFKGDQIQKTVFTVKKSSIFQLKTSLDVLLTSNSGQKECYFHVEGTFFHRQCIIFQGNRLVAE</sequence>
<accession>A0AA38KWE3</accession>
<reference evidence="2 3" key="1">
    <citation type="journal article" date="2021" name="Nat. Plants">
        <title>The Taxus genome provides insights into paclitaxel biosynthesis.</title>
        <authorList>
            <person name="Xiong X."/>
            <person name="Gou J."/>
            <person name="Liao Q."/>
            <person name="Li Y."/>
            <person name="Zhou Q."/>
            <person name="Bi G."/>
            <person name="Li C."/>
            <person name="Du R."/>
            <person name="Wang X."/>
            <person name="Sun T."/>
            <person name="Guo L."/>
            <person name="Liang H."/>
            <person name="Lu P."/>
            <person name="Wu Y."/>
            <person name="Zhang Z."/>
            <person name="Ro D.K."/>
            <person name="Shang Y."/>
            <person name="Huang S."/>
            <person name="Yan J."/>
        </authorList>
    </citation>
    <scope>NUCLEOTIDE SEQUENCE [LARGE SCALE GENOMIC DNA]</scope>
    <source>
        <strain evidence="2">Ta-2019</strain>
    </source>
</reference>
<gene>
    <name evidence="2" type="ORF">KI387_037755</name>
</gene>
<dbReference type="PANTHER" id="PTHR31087:SF85">
    <property type="entry name" value="PROTEIN LURP-ONE-RELATED 7"/>
    <property type="match status" value="1"/>
</dbReference>
<dbReference type="AlphaFoldDB" id="A0AA38KWE3"/>
<dbReference type="Proteomes" id="UP000824469">
    <property type="component" value="Unassembled WGS sequence"/>
</dbReference>
<dbReference type="InterPro" id="IPR038595">
    <property type="entry name" value="LOR_sf"/>
</dbReference>
<dbReference type="Gene3D" id="2.40.160.200">
    <property type="entry name" value="LURP1-related"/>
    <property type="match status" value="1"/>
</dbReference>
<comment type="similarity">
    <text evidence="1">Belongs to the LOR family.</text>
</comment>
<proteinExistence type="inferred from homology"/>
<dbReference type="InterPro" id="IPR025659">
    <property type="entry name" value="Tubby-like_C"/>
</dbReference>
<protein>
    <submittedName>
        <fullName evidence="2">Uncharacterized protein</fullName>
    </submittedName>
</protein>